<dbReference type="GO" id="GO:0006098">
    <property type="term" value="P:pentose-phosphate shunt"/>
    <property type="evidence" value="ECO:0007669"/>
    <property type="project" value="UniProtKB-UniPathway"/>
</dbReference>
<evidence type="ECO:0000259" key="8">
    <source>
        <dbReference type="Pfam" id="PF01182"/>
    </source>
</evidence>
<reference evidence="9 10" key="1">
    <citation type="submission" date="2020-07" db="EMBL/GenBank/DDBJ databases">
        <title>Sequencing the genomes of 1000 actinobacteria strains.</title>
        <authorList>
            <person name="Klenk H.-P."/>
        </authorList>
    </citation>
    <scope>NUCLEOTIDE SEQUENCE [LARGE SCALE GENOMIC DNA]</scope>
    <source>
        <strain evidence="9 10">DSM 24662</strain>
    </source>
</reference>
<dbReference type="CDD" id="cd01400">
    <property type="entry name" value="6PGL"/>
    <property type="match status" value="1"/>
</dbReference>
<name>A0A7Y9GPG1_9MICO</name>
<dbReference type="InterPro" id="IPR039104">
    <property type="entry name" value="6PGL"/>
</dbReference>
<dbReference type="Pfam" id="PF01182">
    <property type="entry name" value="Glucosamine_iso"/>
    <property type="match status" value="1"/>
</dbReference>
<feature type="domain" description="Glucosamine/galactosamine-6-phosphate isomerase" evidence="8">
    <location>
        <begin position="15"/>
        <end position="238"/>
    </location>
</feature>
<evidence type="ECO:0000256" key="4">
    <source>
        <dbReference type="ARBA" id="ARBA00010662"/>
    </source>
</evidence>
<sequence length="259" mass="28130">MAETSNEKRVVILSDPAALAEAVASRFLSRIAKRSDHKRLVHVSLTGGTMGSAVLKAVAADPRAASLDWSKVHFWWSDERWVPRGDADRNEKQAREALLDHLDIPAENIHSVAASDEGLDLDAAARLYERELARFSSDHGTWPSFDVCFLGVGPDGHIASLFPDRPEIHVTDRAVLPVRESPKPPPERVSMTRPVINASRRLWMVLAGADKASALGLALAGASYGSVPAAGAKGRKRTVFFVDEAAAANVPPELIDREY</sequence>
<dbReference type="InterPro" id="IPR006148">
    <property type="entry name" value="Glc/Gal-6P_isomerase"/>
</dbReference>
<protein>
    <recommendedName>
        <fullName evidence="6 7">6-phosphogluconolactonase</fullName>
        <shortName evidence="7">6PGL</shortName>
        <ecNumber evidence="5 7">3.1.1.31</ecNumber>
    </recommendedName>
</protein>
<dbReference type="UniPathway" id="UPA00115">
    <property type="reaction ID" value="UER00409"/>
</dbReference>
<dbReference type="Proteomes" id="UP000576969">
    <property type="component" value="Unassembled WGS sequence"/>
</dbReference>
<comment type="pathway">
    <text evidence="3 7">Carbohydrate degradation; pentose phosphate pathway; D-ribulose 5-phosphate from D-glucose 6-phosphate (oxidative stage): step 2/3.</text>
</comment>
<comment type="function">
    <text evidence="2 7">Hydrolysis of 6-phosphogluconolactone to 6-phosphogluconate.</text>
</comment>
<accession>A0A7Y9GPG1</accession>
<dbReference type="GO" id="GO:0017057">
    <property type="term" value="F:6-phosphogluconolactonase activity"/>
    <property type="evidence" value="ECO:0007669"/>
    <property type="project" value="UniProtKB-UniRule"/>
</dbReference>
<dbReference type="NCBIfam" id="TIGR01198">
    <property type="entry name" value="pgl"/>
    <property type="match status" value="1"/>
</dbReference>
<dbReference type="InterPro" id="IPR037171">
    <property type="entry name" value="NagB/RpiA_transferase-like"/>
</dbReference>
<dbReference type="GO" id="GO:0005975">
    <property type="term" value="P:carbohydrate metabolic process"/>
    <property type="evidence" value="ECO:0007669"/>
    <property type="project" value="UniProtKB-UniRule"/>
</dbReference>
<organism evidence="9 10">
    <name type="scientific">Microbacterium immunditiarum</name>
    <dbReference type="NCBI Taxonomy" id="337480"/>
    <lineage>
        <taxon>Bacteria</taxon>
        <taxon>Bacillati</taxon>
        <taxon>Actinomycetota</taxon>
        <taxon>Actinomycetes</taxon>
        <taxon>Micrococcales</taxon>
        <taxon>Microbacteriaceae</taxon>
        <taxon>Microbacterium</taxon>
    </lineage>
</organism>
<evidence type="ECO:0000256" key="5">
    <source>
        <dbReference type="ARBA" id="ARBA00013198"/>
    </source>
</evidence>
<dbReference type="RefSeq" id="WP_179490083.1">
    <property type="nucleotide sequence ID" value="NZ_JACCBV010000001.1"/>
</dbReference>
<keyword evidence="10" id="KW-1185">Reference proteome</keyword>
<dbReference type="EMBL" id="JACCBV010000001">
    <property type="protein sequence ID" value="NYE20263.1"/>
    <property type="molecule type" value="Genomic_DNA"/>
</dbReference>
<proteinExistence type="inferred from homology"/>
<evidence type="ECO:0000256" key="2">
    <source>
        <dbReference type="ARBA" id="ARBA00002681"/>
    </source>
</evidence>
<dbReference type="PANTHER" id="PTHR11054">
    <property type="entry name" value="6-PHOSPHOGLUCONOLACTONASE"/>
    <property type="match status" value="1"/>
</dbReference>
<keyword evidence="7 9" id="KW-0378">Hydrolase</keyword>
<evidence type="ECO:0000256" key="3">
    <source>
        <dbReference type="ARBA" id="ARBA00004961"/>
    </source>
</evidence>
<evidence type="ECO:0000256" key="7">
    <source>
        <dbReference type="RuleBase" id="RU365095"/>
    </source>
</evidence>
<dbReference type="SUPFAM" id="SSF100950">
    <property type="entry name" value="NagB/RpiA/CoA transferase-like"/>
    <property type="match status" value="1"/>
</dbReference>
<dbReference type="InterPro" id="IPR005900">
    <property type="entry name" value="6-phosphogluconolactonase_DevB"/>
</dbReference>
<comment type="caution">
    <text evidence="9">The sequence shown here is derived from an EMBL/GenBank/DDBJ whole genome shotgun (WGS) entry which is preliminary data.</text>
</comment>
<evidence type="ECO:0000313" key="10">
    <source>
        <dbReference type="Proteomes" id="UP000576969"/>
    </source>
</evidence>
<dbReference type="Gene3D" id="3.40.50.1360">
    <property type="match status" value="1"/>
</dbReference>
<dbReference type="PANTHER" id="PTHR11054:SF0">
    <property type="entry name" value="6-PHOSPHOGLUCONOLACTONASE"/>
    <property type="match status" value="1"/>
</dbReference>
<evidence type="ECO:0000256" key="6">
    <source>
        <dbReference type="ARBA" id="ARBA00020337"/>
    </source>
</evidence>
<evidence type="ECO:0000313" key="9">
    <source>
        <dbReference type="EMBL" id="NYE20263.1"/>
    </source>
</evidence>
<comment type="similarity">
    <text evidence="4 7">Belongs to the glucosamine/galactosamine-6-phosphate isomerase family. 6-phosphogluconolactonase subfamily.</text>
</comment>
<comment type="catalytic activity">
    <reaction evidence="1 7">
        <text>6-phospho-D-glucono-1,5-lactone + H2O = 6-phospho-D-gluconate + H(+)</text>
        <dbReference type="Rhea" id="RHEA:12556"/>
        <dbReference type="ChEBI" id="CHEBI:15377"/>
        <dbReference type="ChEBI" id="CHEBI:15378"/>
        <dbReference type="ChEBI" id="CHEBI:57955"/>
        <dbReference type="ChEBI" id="CHEBI:58759"/>
        <dbReference type="EC" id="3.1.1.31"/>
    </reaction>
</comment>
<evidence type="ECO:0000256" key="1">
    <source>
        <dbReference type="ARBA" id="ARBA00000832"/>
    </source>
</evidence>
<dbReference type="EC" id="3.1.1.31" evidence="5 7"/>
<gene>
    <name evidence="7" type="primary">pgl</name>
    <name evidence="9" type="ORF">BJ991_002291</name>
</gene>
<dbReference type="AlphaFoldDB" id="A0A7Y9GPG1"/>